<dbReference type="Proteomes" id="UP000024635">
    <property type="component" value="Unassembled WGS sequence"/>
</dbReference>
<gene>
    <name evidence="2" type="primary">Acey_s0724.g1848</name>
    <name evidence="2" type="ORF">Y032_0724g1848</name>
</gene>
<name>A0A016WH20_9BILA</name>
<comment type="caution">
    <text evidence="2">The sequence shown here is derived from an EMBL/GenBank/DDBJ whole genome shotgun (WGS) entry which is preliminary data.</text>
</comment>
<accession>A0A016WH20</accession>
<evidence type="ECO:0000313" key="2">
    <source>
        <dbReference type="EMBL" id="EYC38328.1"/>
    </source>
</evidence>
<organism evidence="2 3">
    <name type="scientific">Ancylostoma ceylanicum</name>
    <dbReference type="NCBI Taxonomy" id="53326"/>
    <lineage>
        <taxon>Eukaryota</taxon>
        <taxon>Metazoa</taxon>
        <taxon>Ecdysozoa</taxon>
        <taxon>Nematoda</taxon>
        <taxon>Chromadorea</taxon>
        <taxon>Rhabditida</taxon>
        <taxon>Rhabditina</taxon>
        <taxon>Rhabditomorpha</taxon>
        <taxon>Strongyloidea</taxon>
        <taxon>Ancylostomatidae</taxon>
        <taxon>Ancylostomatinae</taxon>
        <taxon>Ancylostoma</taxon>
    </lineage>
</organism>
<evidence type="ECO:0000313" key="3">
    <source>
        <dbReference type="Proteomes" id="UP000024635"/>
    </source>
</evidence>
<dbReference type="EMBL" id="JARK01000324">
    <property type="protein sequence ID" value="EYC38328.1"/>
    <property type="molecule type" value="Genomic_DNA"/>
</dbReference>
<evidence type="ECO:0000256" key="1">
    <source>
        <dbReference type="SAM" id="MobiDB-lite"/>
    </source>
</evidence>
<proteinExistence type="predicted"/>
<feature type="compositionally biased region" description="Polar residues" evidence="1">
    <location>
        <begin position="46"/>
        <end position="56"/>
    </location>
</feature>
<reference evidence="3" key="1">
    <citation type="journal article" date="2015" name="Nat. Genet.">
        <title>The genome and transcriptome of the zoonotic hookworm Ancylostoma ceylanicum identify infection-specific gene families.</title>
        <authorList>
            <person name="Schwarz E.M."/>
            <person name="Hu Y."/>
            <person name="Antoshechkin I."/>
            <person name="Miller M.M."/>
            <person name="Sternberg P.W."/>
            <person name="Aroian R.V."/>
        </authorList>
    </citation>
    <scope>NUCLEOTIDE SEQUENCE</scope>
    <source>
        <strain evidence="3">HY135</strain>
    </source>
</reference>
<protein>
    <submittedName>
        <fullName evidence="2">Uncharacterized protein</fullName>
    </submittedName>
</protein>
<keyword evidence="3" id="KW-1185">Reference proteome</keyword>
<dbReference type="AlphaFoldDB" id="A0A016WH20"/>
<sequence>MCDQTQDSSCRGPHEAVHQTVAQGVCHSEGKKDVFSWSPRSKRLQSQKSPRSHNATQSQDCCVAATSHLASHGATQRPCEWVAWRLRSNCVPLQTFEPW</sequence>
<feature type="region of interest" description="Disordered" evidence="1">
    <location>
        <begin position="37"/>
        <end position="56"/>
    </location>
</feature>